<keyword evidence="4" id="KW-1185">Reference proteome</keyword>
<dbReference type="Gene3D" id="3.60.21.10">
    <property type="match status" value="1"/>
</dbReference>
<gene>
    <name evidence="3" type="ORF">ACFFQA_15880</name>
</gene>
<protein>
    <submittedName>
        <fullName evidence="3">CapA family protein</fullName>
    </submittedName>
</protein>
<dbReference type="SMART" id="SM00854">
    <property type="entry name" value="PGA_cap"/>
    <property type="match status" value="1"/>
</dbReference>
<dbReference type="InterPro" id="IPR029052">
    <property type="entry name" value="Metallo-depent_PP-like"/>
</dbReference>
<sequence>MSEPTTTRTSVTVFLCGDVMTGRGLDQILPHPGDPTLHEPVMSDARAYVTLAEQVSGPIARPVGFGWPWGDALSVFDEHTPDLRVLNLETCVTGDGTFAKGKAVHYRMHPGNLACLTVARPDVCVLANNHVLDFGSRGLADTLTELTKAGIRRVGAGLDAAQAHSPASLALLGGTRVVIAAGGTESSGVPRQWAATRDGPGVAFVPDLSNRSAEAIAERTLALKRPGDIAIASLHWGSNWGYYVEPGQVRFAHRLVDAGVDLVHGHSSHHPRSIEVYRGKLILYGCGDLINDYEGIKGFEAYRGELRLLYFATLDPDNGKLLALRMVPVRTEKMRLRRVSWDDAEWLRSALEHISLRFATRVHIEANGTLVVRAR</sequence>
<proteinExistence type="inferred from homology"/>
<accession>A0ABV6A0H0</accession>
<dbReference type="PANTHER" id="PTHR33393">
    <property type="entry name" value="POLYGLUTAMINE SYNTHESIS ACCESSORY PROTEIN RV0574C-RELATED"/>
    <property type="match status" value="1"/>
</dbReference>
<comment type="similarity">
    <text evidence="1">Belongs to the CapA family.</text>
</comment>
<evidence type="ECO:0000313" key="3">
    <source>
        <dbReference type="EMBL" id="MFB9905414.1"/>
    </source>
</evidence>
<comment type="caution">
    <text evidence="3">The sequence shown here is derived from an EMBL/GenBank/DDBJ whole genome shotgun (WGS) entry which is preliminary data.</text>
</comment>
<dbReference type="Pfam" id="PF09587">
    <property type="entry name" value="PGA_cap"/>
    <property type="match status" value="1"/>
</dbReference>
<name>A0ABV6A0H0_9PSEU</name>
<dbReference type="EMBL" id="JBHLZU010000012">
    <property type="protein sequence ID" value="MFB9905414.1"/>
    <property type="molecule type" value="Genomic_DNA"/>
</dbReference>
<dbReference type="SUPFAM" id="SSF56300">
    <property type="entry name" value="Metallo-dependent phosphatases"/>
    <property type="match status" value="1"/>
</dbReference>
<dbReference type="CDD" id="cd07381">
    <property type="entry name" value="MPP_CapA"/>
    <property type="match status" value="1"/>
</dbReference>
<evidence type="ECO:0000259" key="2">
    <source>
        <dbReference type="SMART" id="SM00854"/>
    </source>
</evidence>
<evidence type="ECO:0000313" key="4">
    <source>
        <dbReference type="Proteomes" id="UP001589693"/>
    </source>
</evidence>
<organism evidence="3 4">
    <name type="scientific">Allokutzneria oryzae</name>
    <dbReference type="NCBI Taxonomy" id="1378989"/>
    <lineage>
        <taxon>Bacteria</taxon>
        <taxon>Bacillati</taxon>
        <taxon>Actinomycetota</taxon>
        <taxon>Actinomycetes</taxon>
        <taxon>Pseudonocardiales</taxon>
        <taxon>Pseudonocardiaceae</taxon>
        <taxon>Allokutzneria</taxon>
    </lineage>
</organism>
<feature type="domain" description="Capsule synthesis protein CapA" evidence="2">
    <location>
        <begin position="12"/>
        <end position="293"/>
    </location>
</feature>
<dbReference type="InterPro" id="IPR052169">
    <property type="entry name" value="CW_Biosynth-Accessory"/>
</dbReference>
<dbReference type="RefSeq" id="WP_377852717.1">
    <property type="nucleotide sequence ID" value="NZ_JBHLZU010000012.1"/>
</dbReference>
<reference evidence="3 4" key="1">
    <citation type="submission" date="2024-09" db="EMBL/GenBank/DDBJ databases">
        <authorList>
            <person name="Sun Q."/>
            <person name="Mori K."/>
        </authorList>
    </citation>
    <scope>NUCLEOTIDE SEQUENCE [LARGE SCALE GENOMIC DNA]</scope>
    <source>
        <strain evidence="3 4">TBRC 7907</strain>
    </source>
</reference>
<dbReference type="InterPro" id="IPR019079">
    <property type="entry name" value="Capsule_synth_CapA"/>
</dbReference>
<dbReference type="Proteomes" id="UP001589693">
    <property type="component" value="Unassembled WGS sequence"/>
</dbReference>
<dbReference type="PANTHER" id="PTHR33393:SF11">
    <property type="entry name" value="POLYGLUTAMINE SYNTHESIS ACCESSORY PROTEIN RV0574C-RELATED"/>
    <property type="match status" value="1"/>
</dbReference>
<evidence type="ECO:0000256" key="1">
    <source>
        <dbReference type="ARBA" id="ARBA00005662"/>
    </source>
</evidence>